<accession>A0A9P8RQP0</accession>
<dbReference type="CDD" id="cd09917">
    <property type="entry name" value="F-box_SF"/>
    <property type="match status" value="1"/>
</dbReference>
<evidence type="ECO:0000259" key="1">
    <source>
        <dbReference type="PROSITE" id="PS50181"/>
    </source>
</evidence>
<dbReference type="AlphaFoldDB" id="A0A9P8RQP0"/>
<evidence type="ECO:0000313" key="3">
    <source>
        <dbReference type="Proteomes" id="UP000750711"/>
    </source>
</evidence>
<dbReference type="Proteomes" id="UP000750711">
    <property type="component" value="Unassembled WGS sequence"/>
</dbReference>
<sequence length="334" mass="37323">MPAAGLSSLPPELHHLILSQLPPASLLAFSRTSRRNYALHLRSLTALRLGIFHSRIASLLSLLLCPPSEDFCGNNSNNSNNGNVVCVFLSRAETRTRRDVLARQNTLSQALLARYPNIQTLDLLLWDIAPKTLLSISALPSLRHLSIRLDHPHIRHPDVSRAFWEGCAPGTMWNCLSSTLGSPEDRGGREPGRPMGGRLLTLRLERCGITDYQLECLLKDHPLMRELRLKKCSVLTDELFEAMARSPALATRLTLLSFTNTANEAIDARILPYIRELKALKTLSLDCCAHLPNELVKHFNDTEWMIPGLILPYEEDPAAMAEVGRGIEVDDQYK</sequence>
<feature type="domain" description="F-box" evidence="1">
    <location>
        <begin position="3"/>
        <end position="49"/>
    </location>
</feature>
<keyword evidence="3" id="KW-1185">Reference proteome</keyword>
<protein>
    <recommendedName>
        <fullName evidence="1">F-box domain-containing protein</fullName>
    </recommendedName>
</protein>
<dbReference type="InterPro" id="IPR036047">
    <property type="entry name" value="F-box-like_dom_sf"/>
</dbReference>
<reference evidence="2" key="1">
    <citation type="submission" date="2021-03" db="EMBL/GenBank/DDBJ databases">
        <title>Comparative genomics and phylogenomic investigation of the class Geoglossomycetes provide insights into ecological specialization and systematics.</title>
        <authorList>
            <person name="Melie T."/>
            <person name="Pirro S."/>
            <person name="Miller A.N."/>
            <person name="Quandt A."/>
        </authorList>
    </citation>
    <scope>NUCLEOTIDE SEQUENCE</scope>
    <source>
        <strain evidence="2">CAQ_001_2017</strain>
    </source>
</reference>
<gene>
    <name evidence="2" type="ORF">GP486_003781</name>
</gene>
<comment type="caution">
    <text evidence="2">The sequence shown here is derived from an EMBL/GenBank/DDBJ whole genome shotgun (WGS) entry which is preliminary data.</text>
</comment>
<dbReference type="PROSITE" id="PS50181">
    <property type="entry name" value="FBOX"/>
    <property type="match status" value="1"/>
</dbReference>
<dbReference type="SUPFAM" id="SSF81383">
    <property type="entry name" value="F-box domain"/>
    <property type="match status" value="1"/>
</dbReference>
<dbReference type="EMBL" id="JAGHQM010000539">
    <property type="protein sequence ID" value="KAH0559696.1"/>
    <property type="molecule type" value="Genomic_DNA"/>
</dbReference>
<dbReference type="Gene3D" id="3.80.10.10">
    <property type="entry name" value="Ribonuclease Inhibitor"/>
    <property type="match status" value="1"/>
</dbReference>
<organism evidence="2 3">
    <name type="scientific">Trichoglossum hirsutum</name>
    <dbReference type="NCBI Taxonomy" id="265104"/>
    <lineage>
        <taxon>Eukaryota</taxon>
        <taxon>Fungi</taxon>
        <taxon>Dikarya</taxon>
        <taxon>Ascomycota</taxon>
        <taxon>Pezizomycotina</taxon>
        <taxon>Geoglossomycetes</taxon>
        <taxon>Geoglossales</taxon>
        <taxon>Geoglossaceae</taxon>
        <taxon>Trichoglossum</taxon>
    </lineage>
</organism>
<name>A0A9P8RQP0_9PEZI</name>
<dbReference type="InterPro" id="IPR032675">
    <property type="entry name" value="LRR_dom_sf"/>
</dbReference>
<evidence type="ECO:0000313" key="2">
    <source>
        <dbReference type="EMBL" id="KAH0559696.1"/>
    </source>
</evidence>
<proteinExistence type="predicted"/>
<dbReference type="SUPFAM" id="SSF52047">
    <property type="entry name" value="RNI-like"/>
    <property type="match status" value="1"/>
</dbReference>
<dbReference type="InterPro" id="IPR001810">
    <property type="entry name" value="F-box_dom"/>
</dbReference>
<dbReference type="Pfam" id="PF00646">
    <property type="entry name" value="F-box"/>
    <property type="match status" value="1"/>
</dbReference>